<keyword evidence="5" id="KW-1185">Reference proteome</keyword>
<proteinExistence type="predicted"/>
<evidence type="ECO:0000256" key="1">
    <source>
        <dbReference type="SAM" id="Coils"/>
    </source>
</evidence>
<dbReference type="InterPro" id="IPR000595">
    <property type="entry name" value="cNMP-bd_dom"/>
</dbReference>
<feature type="compositionally biased region" description="Basic residues" evidence="2">
    <location>
        <begin position="36"/>
        <end position="46"/>
    </location>
</feature>
<feature type="compositionally biased region" description="Basic and acidic residues" evidence="2">
    <location>
        <begin position="1052"/>
        <end position="1082"/>
    </location>
</feature>
<evidence type="ECO:0000259" key="3">
    <source>
        <dbReference type="PROSITE" id="PS50042"/>
    </source>
</evidence>
<feature type="compositionally biased region" description="Basic and acidic residues" evidence="2">
    <location>
        <begin position="1089"/>
        <end position="1118"/>
    </location>
</feature>
<keyword evidence="1" id="KW-0175">Coiled coil</keyword>
<feature type="compositionally biased region" description="Low complexity" evidence="2">
    <location>
        <begin position="166"/>
        <end position="187"/>
    </location>
</feature>
<feature type="region of interest" description="Disordered" evidence="2">
    <location>
        <begin position="161"/>
        <end position="203"/>
    </location>
</feature>
<dbReference type="RefSeq" id="XP_062707309.1">
    <property type="nucleotide sequence ID" value="XM_062851325.1"/>
</dbReference>
<feature type="region of interest" description="Disordered" evidence="2">
    <location>
        <begin position="589"/>
        <end position="738"/>
    </location>
</feature>
<dbReference type="Pfam" id="PF16501">
    <property type="entry name" value="SCAPER_N"/>
    <property type="match status" value="1"/>
</dbReference>
<feature type="domain" description="Cyclic nucleotide-binding" evidence="3">
    <location>
        <begin position="1441"/>
        <end position="1502"/>
    </location>
</feature>
<reference evidence="4" key="2">
    <citation type="submission" date="2025-05" db="UniProtKB">
        <authorList>
            <consortium name="EnsemblMetazoa"/>
        </authorList>
    </citation>
    <scope>IDENTIFICATION</scope>
    <source>
        <strain evidence="4">Foshan</strain>
    </source>
</reference>
<feature type="compositionally biased region" description="Polar residues" evidence="2">
    <location>
        <begin position="445"/>
        <end position="462"/>
    </location>
</feature>
<dbReference type="PANTHER" id="PTHR31434">
    <property type="entry name" value="S PHASE CYCLIN A-ASSOCIATED PROTEIN IN THE ENDOPLASMIC RETICULUM"/>
    <property type="match status" value="1"/>
</dbReference>
<dbReference type="PROSITE" id="PS50042">
    <property type="entry name" value="CNMP_BINDING_3"/>
    <property type="match status" value="1"/>
</dbReference>
<evidence type="ECO:0000313" key="4">
    <source>
        <dbReference type="EnsemblMetazoa" id="AALFPA23_025200.P37560"/>
    </source>
</evidence>
<feature type="coiled-coil region" evidence="1">
    <location>
        <begin position="940"/>
        <end position="1007"/>
    </location>
</feature>
<evidence type="ECO:0000313" key="5">
    <source>
        <dbReference type="Proteomes" id="UP000069940"/>
    </source>
</evidence>
<protein>
    <recommendedName>
        <fullName evidence="3">Cyclic nucleotide-binding domain-containing protein</fullName>
    </recommendedName>
</protein>
<feature type="compositionally biased region" description="Low complexity" evidence="2">
    <location>
        <begin position="48"/>
        <end position="63"/>
    </location>
</feature>
<accession>A0ABM2A7F9</accession>
<feature type="compositionally biased region" description="Low complexity" evidence="2">
    <location>
        <begin position="644"/>
        <end position="669"/>
    </location>
</feature>
<evidence type="ECO:0000256" key="2">
    <source>
        <dbReference type="SAM" id="MobiDB-lite"/>
    </source>
</evidence>
<organism evidence="4 5">
    <name type="scientific">Aedes albopictus</name>
    <name type="common">Asian tiger mosquito</name>
    <name type="synonym">Stegomyia albopicta</name>
    <dbReference type="NCBI Taxonomy" id="7160"/>
    <lineage>
        <taxon>Eukaryota</taxon>
        <taxon>Metazoa</taxon>
        <taxon>Ecdysozoa</taxon>
        <taxon>Arthropoda</taxon>
        <taxon>Hexapoda</taxon>
        <taxon>Insecta</taxon>
        <taxon>Pterygota</taxon>
        <taxon>Neoptera</taxon>
        <taxon>Endopterygota</taxon>
        <taxon>Diptera</taxon>
        <taxon>Nematocera</taxon>
        <taxon>Culicoidea</taxon>
        <taxon>Culicidae</taxon>
        <taxon>Culicinae</taxon>
        <taxon>Aedini</taxon>
        <taxon>Aedes</taxon>
        <taxon>Stegomyia</taxon>
    </lineage>
</organism>
<dbReference type="Proteomes" id="UP000069940">
    <property type="component" value="Unassembled WGS sequence"/>
</dbReference>
<dbReference type="InterPro" id="IPR032446">
    <property type="entry name" value="SCAPER_N"/>
</dbReference>
<name>A0ABM2A7F9_AEDAL</name>
<dbReference type="GeneID" id="109412362"/>
<feature type="coiled-coil region" evidence="1">
    <location>
        <begin position="808"/>
        <end position="851"/>
    </location>
</feature>
<feature type="compositionally biased region" description="Low complexity" evidence="2">
    <location>
        <begin position="611"/>
        <end position="632"/>
    </location>
</feature>
<feature type="compositionally biased region" description="Polar residues" evidence="2">
    <location>
        <begin position="512"/>
        <end position="531"/>
    </location>
</feature>
<sequence length="1629" mass="181413">MGMENRRFFNQEGKEAKNFYHLSDDGGEESGCSRSYMRKPPAHLKPRSLQSASQSKSVAKSSAPRVRSASTGRDKKSELQARYWAFLFGNLQRSVNEIYQTVECYENLPSCQEAILVLENYIRDFRALAEWFKVSWDYEATPLPQRPQSLAWEVRKSNPVPRVRKPISSPGMSGKSSPSFSGKNSPSHTGEDVNKCSPKKHFSSTESLSTKKCCAGLGKIIAKDMLKQTAMTSESVVLDEVQKPGLQAAGESDHQQIACSNLEAYVLKLDQYTQTNLDDENLTLAEYLEKYCKKEEIVDEIVKQDEAVVEKSEEIKLVEAVTQQEDKKVQESVKSMEKAPEVAVKKVAAPVTKYATVVNSVAKPSSVRPVVPANNQSKTVLPARTVVLPSKTVRTTVPNVRKSATLSSLTQSQTKTVSLPAKSATISNIHSAGSAKPGIRPVTNPVRSKTIPSNVSTRLSARSKTMIEINNRRNDSKVAPFASKLSFSRKTSREDVDSSSSTLKASTDRLGSRNSVVEASKSRVQNGPVTSRRSEPKSLPSDAASSNDGWYTVKTKRRSSLHWATRFNQPSGYASLPTLALLDENVNAEEHEHKDSTDNVSKLSKVESKVAKPTTVSKATAKVTSTASAKPTIAPAKPVSTVLPKRPTTAPAAPKRVAPNNPPAQNAQPPKQPSNGPTVSRQKSDLTGLKLKTLHKEFLRNEKMKSSKSPPSSSSFNGDEPIPTKPEVDEPPPSQQEDITSHLNKVDMNIQTNLVSPTIQNLYEKCLGTGSGMGMGMSEDGGGDGSTTAGMAKQRLTRSEINLSSCDELEEREDMESDEDQRKLLEEQESLEAQIRELENTEIDIDTETDETDCEAIIDLEDNESNAESLETINVNGIGGDEEMTLEMRYEAVLAEMTWLERAQTLATLQALVARHPGRAQQLHAKLSSPSRRRSLHETLKKYQAKQTRALEKRQALQKEKAHKIQQLLTRVEDVKTAKQQLIEKKRMRMEERLQRAAENRSQYLKDKIKKAHDEEEKLKEIAFIKNIEAQNKRLDFIESCKEQEGRLQDLETERQKRAEEKAAKEAAVERRRQEIEQERQKKLQIMSENRREREKRVGKMQEQKERQRQALAREKARDREERLLALQAQQQATTEELQRKIIQKQQESARRHEEHIEDIRQRAVELTIPTRNCDETNSNKQDTDDNLSVSDKGKDGGNGKVNKKKLKKLRLRMAQAAEEYTAELQPLAPQIRKQSQVPKLLNTIVKGGGPLGVERPLGQLLRLMAKAEVVDFQSMWLLDGLKTISDVIQQGMEPNSEISKRAVVISVQLYRNACSLCPQISRHAILGNTITVLLDALLISLKTPEEKCPLYPVELSTELILACTVALSPTNSLKQTHPKVVERLPDLISYTVSLGLLDTIVRKFIKIRESVEAQQSLVLSLLASLGLLTKLAELCPKGPDITKFLATVKSTELFGSVSLLYAAIVPIGECIPPRTISLAAATFNLLVTLANLDIVTFQDVLSEENLSFKFLDVVSILLQYCVPKSEEKGETQAVIIDLIATLGFFCANNKINQNLLTSDHSSVIIKSLTKLPKQFDMVIYPTLVTVIYENPEAKAVLSKDFDIASLEEYSKSDLAKKNRIVSLLTKAE</sequence>
<dbReference type="PANTHER" id="PTHR31434:SF2">
    <property type="entry name" value="S PHASE CYCLIN A-ASSOCIATED PROTEIN IN THE ENDOPLASMIC RETICULUM"/>
    <property type="match status" value="1"/>
</dbReference>
<feature type="region of interest" description="Disordered" evidence="2">
    <location>
        <begin position="1052"/>
        <end position="1118"/>
    </location>
</feature>
<feature type="region of interest" description="Disordered" evidence="2">
    <location>
        <begin position="486"/>
        <end position="551"/>
    </location>
</feature>
<feature type="region of interest" description="Disordered" evidence="2">
    <location>
        <begin position="430"/>
        <end position="462"/>
    </location>
</feature>
<reference evidence="5" key="1">
    <citation type="journal article" date="2015" name="Proc. Natl. Acad. Sci. U.S.A.">
        <title>Genome sequence of the Asian Tiger mosquito, Aedes albopictus, reveals insights into its biology, genetics, and evolution.</title>
        <authorList>
            <person name="Chen X.G."/>
            <person name="Jiang X."/>
            <person name="Gu J."/>
            <person name="Xu M."/>
            <person name="Wu Y."/>
            <person name="Deng Y."/>
            <person name="Zhang C."/>
            <person name="Bonizzoni M."/>
            <person name="Dermauw W."/>
            <person name="Vontas J."/>
            <person name="Armbruster P."/>
            <person name="Huang X."/>
            <person name="Yang Y."/>
            <person name="Zhang H."/>
            <person name="He W."/>
            <person name="Peng H."/>
            <person name="Liu Y."/>
            <person name="Wu K."/>
            <person name="Chen J."/>
            <person name="Lirakis M."/>
            <person name="Topalis P."/>
            <person name="Van Leeuwen T."/>
            <person name="Hall A.B."/>
            <person name="Jiang X."/>
            <person name="Thorpe C."/>
            <person name="Mueller R.L."/>
            <person name="Sun C."/>
            <person name="Waterhouse R.M."/>
            <person name="Yan G."/>
            <person name="Tu Z.J."/>
            <person name="Fang X."/>
            <person name="James A.A."/>
        </authorList>
    </citation>
    <scope>NUCLEOTIDE SEQUENCE [LARGE SCALE GENOMIC DNA]</scope>
    <source>
        <strain evidence="5">Foshan</strain>
    </source>
</reference>
<dbReference type="EnsemblMetazoa" id="AALFPA23_025200.R37560">
    <property type="protein sequence ID" value="AALFPA23_025200.P37560"/>
    <property type="gene ID" value="AALFPA23_025200"/>
</dbReference>
<feature type="region of interest" description="Disordered" evidence="2">
    <location>
        <begin position="19"/>
        <end position="74"/>
    </location>
</feature>
<feature type="compositionally biased region" description="Basic and acidic residues" evidence="2">
    <location>
        <begin position="694"/>
        <end position="705"/>
    </location>
</feature>
<feature type="region of interest" description="Disordered" evidence="2">
    <location>
        <begin position="1171"/>
        <end position="1203"/>
    </location>
</feature>